<reference evidence="1 2" key="1">
    <citation type="journal article" date="2022" name="Plant J.">
        <title>Chromosome-level genome of Camellia lanceoleosa provides a valuable resource for understanding genome evolution and self-incompatibility.</title>
        <authorList>
            <person name="Gong W."/>
            <person name="Xiao S."/>
            <person name="Wang L."/>
            <person name="Liao Z."/>
            <person name="Chang Y."/>
            <person name="Mo W."/>
            <person name="Hu G."/>
            <person name="Li W."/>
            <person name="Zhao G."/>
            <person name="Zhu H."/>
            <person name="Hu X."/>
            <person name="Ji K."/>
            <person name="Xiang X."/>
            <person name="Song Q."/>
            <person name="Yuan D."/>
            <person name="Jin S."/>
            <person name="Zhang L."/>
        </authorList>
    </citation>
    <scope>NUCLEOTIDE SEQUENCE [LARGE SCALE GENOMIC DNA]</scope>
    <source>
        <strain evidence="1">SQ_2022a</strain>
    </source>
</reference>
<evidence type="ECO:0000313" key="1">
    <source>
        <dbReference type="EMBL" id="KAI7993781.1"/>
    </source>
</evidence>
<evidence type="ECO:0000313" key="2">
    <source>
        <dbReference type="Proteomes" id="UP001060215"/>
    </source>
</evidence>
<keyword evidence="2" id="KW-1185">Reference proteome</keyword>
<dbReference type="Proteomes" id="UP001060215">
    <property type="component" value="Chromosome 12"/>
</dbReference>
<dbReference type="EMBL" id="CM045769">
    <property type="protein sequence ID" value="KAI7993781.1"/>
    <property type="molecule type" value="Genomic_DNA"/>
</dbReference>
<sequence length="44" mass="4845">MFKLFKFSIIGKGNSCDILCNLSNILAARLGATPMAAFQFCLQF</sequence>
<protein>
    <submittedName>
        <fullName evidence="1">Uncharacterized protein</fullName>
    </submittedName>
</protein>
<organism evidence="1 2">
    <name type="scientific">Camellia lanceoleosa</name>
    <dbReference type="NCBI Taxonomy" id="1840588"/>
    <lineage>
        <taxon>Eukaryota</taxon>
        <taxon>Viridiplantae</taxon>
        <taxon>Streptophyta</taxon>
        <taxon>Embryophyta</taxon>
        <taxon>Tracheophyta</taxon>
        <taxon>Spermatophyta</taxon>
        <taxon>Magnoliopsida</taxon>
        <taxon>eudicotyledons</taxon>
        <taxon>Gunneridae</taxon>
        <taxon>Pentapetalae</taxon>
        <taxon>asterids</taxon>
        <taxon>Ericales</taxon>
        <taxon>Theaceae</taxon>
        <taxon>Camellia</taxon>
    </lineage>
</organism>
<gene>
    <name evidence="1" type="ORF">LOK49_LG11G02891</name>
</gene>
<comment type="caution">
    <text evidence="1">The sequence shown here is derived from an EMBL/GenBank/DDBJ whole genome shotgun (WGS) entry which is preliminary data.</text>
</comment>
<proteinExistence type="predicted"/>
<accession>A0ACC0G0P1</accession>
<name>A0ACC0G0P1_9ERIC</name>